<accession>A0A382MUE1</accession>
<gene>
    <name evidence="1" type="ORF">METZ01_LOCUS305448</name>
</gene>
<feature type="non-terminal residue" evidence="1">
    <location>
        <position position="23"/>
    </location>
</feature>
<organism evidence="1">
    <name type="scientific">marine metagenome</name>
    <dbReference type="NCBI Taxonomy" id="408172"/>
    <lineage>
        <taxon>unclassified sequences</taxon>
        <taxon>metagenomes</taxon>
        <taxon>ecological metagenomes</taxon>
    </lineage>
</organism>
<evidence type="ECO:0000313" key="1">
    <source>
        <dbReference type="EMBL" id="SVC52594.1"/>
    </source>
</evidence>
<dbReference type="AlphaFoldDB" id="A0A382MUE1"/>
<sequence length="23" mass="2935">MYYENCEEREAYLQKPYADVKEY</sequence>
<dbReference type="EMBL" id="UINC01096035">
    <property type="protein sequence ID" value="SVC52594.1"/>
    <property type="molecule type" value="Genomic_DNA"/>
</dbReference>
<reference evidence="1" key="1">
    <citation type="submission" date="2018-05" db="EMBL/GenBank/DDBJ databases">
        <authorList>
            <person name="Lanie J.A."/>
            <person name="Ng W.-L."/>
            <person name="Kazmierczak K.M."/>
            <person name="Andrzejewski T.M."/>
            <person name="Davidsen T.M."/>
            <person name="Wayne K.J."/>
            <person name="Tettelin H."/>
            <person name="Glass J.I."/>
            <person name="Rusch D."/>
            <person name="Podicherti R."/>
            <person name="Tsui H.-C.T."/>
            <person name="Winkler M.E."/>
        </authorList>
    </citation>
    <scope>NUCLEOTIDE SEQUENCE</scope>
</reference>
<protein>
    <submittedName>
        <fullName evidence="1">Uncharacterized protein</fullName>
    </submittedName>
</protein>
<proteinExistence type="predicted"/>
<name>A0A382MUE1_9ZZZZ</name>